<dbReference type="Proteomes" id="UP000256328">
    <property type="component" value="Unassembled WGS sequence"/>
</dbReference>
<keyword evidence="3" id="KW-0378">Hydrolase</keyword>
<evidence type="ECO:0000256" key="3">
    <source>
        <dbReference type="ARBA" id="ARBA00022801"/>
    </source>
</evidence>
<dbReference type="InterPro" id="IPR032466">
    <property type="entry name" value="Metal_Hydrolase"/>
</dbReference>
<dbReference type="AlphaFoldDB" id="A0A3D8RJL4"/>
<evidence type="ECO:0000259" key="4">
    <source>
        <dbReference type="Pfam" id="PF00962"/>
    </source>
</evidence>
<evidence type="ECO:0000256" key="1">
    <source>
        <dbReference type="ARBA" id="ARBA00001947"/>
    </source>
</evidence>
<sequence>MGIEEALSLEFRKKLREDLLVADDKFVLEIPKTELHVHIEGTLTLDLRWKLTQRNGTTLRLVPTGPELKSLEELHASMESIMPEASRMNNDEERDIFFESYFEGFQALKTKEDFYDLAMNYFEHAASMNVRYCEPFFDPQGHTSRGVPWSEMMDGLREAQRDAERNLNLQSGWIMCFLRDLSPESAMEHYKAALPYRDMIVGIGLDSCEEDRPPSLFEEVFGLARRDGFKITMHCDVDQKDTPEHIRQVVSVVAGGGTDRIDHGLNAAYDQTLMKLILKRDMGMTICPWSYLRHTTYTKLGPSIRTLYDAGIMITINSDDPAYMEDCWILHNMLLAKHLCGFSDKDIAVLARNAINVSWAKQSVKEKILQDIETVYDRFHPSR</sequence>
<dbReference type="PANTHER" id="PTHR43114:SF7">
    <property type="entry name" value="ADENOSINE DEAMINASE DOMAIN-CONTAINING PROTEIN"/>
    <property type="match status" value="1"/>
</dbReference>
<dbReference type="OrthoDB" id="272271at2759"/>
<dbReference type="NCBIfam" id="TIGR01430">
    <property type="entry name" value="aden_deam"/>
    <property type="match status" value="1"/>
</dbReference>
<keyword evidence="2" id="KW-0479">Metal-binding</keyword>
<gene>
    <name evidence="5" type="ORF">BP5796_07679</name>
</gene>
<dbReference type="SUPFAM" id="SSF51556">
    <property type="entry name" value="Metallo-dependent hydrolases"/>
    <property type="match status" value="1"/>
</dbReference>
<comment type="cofactor">
    <cofactor evidence="1">
        <name>Zn(2+)</name>
        <dbReference type="ChEBI" id="CHEBI:29105"/>
    </cofactor>
</comment>
<dbReference type="GO" id="GO:0005829">
    <property type="term" value="C:cytosol"/>
    <property type="evidence" value="ECO:0007669"/>
    <property type="project" value="TreeGrafter"/>
</dbReference>
<proteinExistence type="predicted"/>
<dbReference type="EMBL" id="PDLN01000010">
    <property type="protein sequence ID" value="RDW74237.1"/>
    <property type="molecule type" value="Genomic_DNA"/>
</dbReference>
<feature type="domain" description="Adenosine deaminase" evidence="4">
    <location>
        <begin position="31"/>
        <end position="374"/>
    </location>
</feature>
<dbReference type="GO" id="GO:0000034">
    <property type="term" value="F:adenine deaminase activity"/>
    <property type="evidence" value="ECO:0007669"/>
    <property type="project" value="TreeGrafter"/>
</dbReference>
<evidence type="ECO:0000313" key="6">
    <source>
        <dbReference type="Proteomes" id="UP000256328"/>
    </source>
</evidence>
<keyword evidence="6" id="KW-1185">Reference proteome</keyword>
<comment type="caution">
    <text evidence="5">The sequence shown here is derived from an EMBL/GenBank/DDBJ whole genome shotgun (WGS) entry which is preliminary data.</text>
</comment>
<evidence type="ECO:0000313" key="5">
    <source>
        <dbReference type="EMBL" id="RDW74237.1"/>
    </source>
</evidence>
<dbReference type="GO" id="GO:0046872">
    <property type="term" value="F:metal ion binding"/>
    <property type="evidence" value="ECO:0007669"/>
    <property type="project" value="UniProtKB-KW"/>
</dbReference>
<dbReference type="InterPro" id="IPR006330">
    <property type="entry name" value="Ado/ade_deaminase"/>
</dbReference>
<accession>A0A3D8RJL4</accession>
<name>A0A3D8RJL4_9HELO</name>
<organism evidence="5 6">
    <name type="scientific">Coleophoma crateriformis</name>
    <dbReference type="NCBI Taxonomy" id="565419"/>
    <lineage>
        <taxon>Eukaryota</taxon>
        <taxon>Fungi</taxon>
        <taxon>Dikarya</taxon>
        <taxon>Ascomycota</taxon>
        <taxon>Pezizomycotina</taxon>
        <taxon>Leotiomycetes</taxon>
        <taxon>Helotiales</taxon>
        <taxon>Dermateaceae</taxon>
        <taxon>Coleophoma</taxon>
    </lineage>
</organism>
<dbReference type="PANTHER" id="PTHR43114">
    <property type="entry name" value="ADENINE DEAMINASE"/>
    <property type="match status" value="1"/>
</dbReference>
<dbReference type="Pfam" id="PF00962">
    <property type="entry name" value="A_deaminase"/>
    <property type="match status" value="1"/>
</dbReference>
<dbReference type="Gene3D" id="3.20.20.140">
    <property type="entry name" value="Metal-dependent hydrolases"/>
    <property type="match status" value="1"/>
</dbReference>
<dbReference type="GO" id="GO:0043103">
    <property type="term" value="P:hypoxanthine salvage"/>
    <property type="evidence" value="ECO:0007669"/>
    <property type="project" value="TreeGrafter"/>
</dbReference>
<reference evidence="5 6" key="1">
    <citation type="journal article" date="2018" name="IMA Fungus">
        <title>IMA Genome-F 9: Draft genome sequence of Annulohypoxylon stygium, Aspergillus mulundensis, Berkeleyomyces basicola (syn. Thielaviopsis basicola), Ceratocystis smalleyi, two Cercospora beticola strains, Coleophoma cylindrospora, Fusarium fracticaudum, Phialophora cf. hyalina, and Morchella septimelata.</title>
        <authorList>
            <person name="Wingfield B.D."/>
            <person name="Bills G.F."/>
            <person name="Dong Y."/>
            <person name="Huang W."/>
            <person name="Nel W.J."/>
            <person name="Swalarsk-Parry B.S."/>
            <person name="Vaghefi N."/>
            <person name="Wilken P.M."/>
            <person name="An Z."/>
            <person name="de Beer Z.W."/>
            <person name="De Vos L."/>
            <person name="Chen L."/>
            <person name="Duong T.A."/>
            <person name="Gao Y."/>
            <person name="Hammerbacher A."/>
            <person name="Kikkert J.R."/>
            <person name="Li Y."/>
            <person name="Li H."/>
            <person name="Li K."/>
            <person name="Li Q."/>
            <person name="Liu X."/>
            <person name="Ma X."/>
            <person name="Naidoo K."/>
            <person name="Pethybridge S.J."/>
            <person name="Sun J."/>
            <person name="Steenkamp E.T."/>
            <person name="van der Nest M.A."/>
            <person name="van Wyk S."/>
            <person name="Wingfield M.J."/>
            <person name="Xiong C."/>
            <person name="Yue Q."/>
            <person name="Zhang X."/>
        </authorList>
    </citation>
    <scope>NUCLEOTIDE SEQUENCE [LARGE SCALE GENOMIC DNA]</scope>
    <source>
        <strain evidence="5 6">BP5796</strain>
    </source>
</reference>
<evidence type="ECO:0000256" key="2">
    <source>
        <dbReference type="ARBA" id="ARBA00022723"/>
    </source>
</evidence>
<dbReference type="InterPro" id="IPR001365">
    <property type="entry name" value="A_deaminase_dom"/>
</dbReference>
<protein>
    <submittedName>
        <fullName evidence="5">Putative adenosine deaminase-1</fullName>
    </submittedName>
</protein>
<dbReference type="GO" id="GO:0006146">
    <property type="term" value="P:adenine catabolic process"/>
    <property type="evidence" value="ECO:0007669"/>
    <property type="project" value="TreeGrafter"/>
</dbReference>